<evidence type="ECO:0000313" key="2">
    <source>
        <dbReference type="EMBL" id="KNC72770.1"/>
    </source>
</evidence>
<organism evidence="2 3">
    <name type="scientific">Sphaeroforma arctica JP610</name>
    <dbReference type="NCBI Taxonomy" id="667725"/>
    <lineage>
        <taxon>Eukaryota</taxon>
        <taxon>Ichthyosporea</taxon>
        <taxon>Ichthyophonida</taxon>
        <taxon>Sphaeroforma</taxon>
    </lineage>
</organism>
<dbReference type="AlphaFoldDB" id="A0A0L0F7S5"/>
<dbReference type="GeneID" id="25915175"/>
<dbReference type="EMBL" id="KQ246533">
    <property type="protein sequence ID" value="KNC72770.1"/>
    <property type="molecule type" value="Genomic_DNA"/>
</dbReference>
<keyword evidence="3" id="KW-1185">Reference proteome</keyword>
<protein>
    <submittedName>
        <fullName evidence="2">Uncharacterized protein</fullName>
    </submittedName>
</protein>
<name>A0A0L0F7S5_9EUKA</name>
<accession>A0A0L0F7S5</accession>
<sequence>KLSQQLVAAGSSDNPKSTKGTATTATPVMYMKASATFQQFKLTLVTRQIVLCEIASSGLGAHVRTSADGTFATMTVDDLLVQDLSQERGLLQK</sequence>
<dbReference type="Proteomes" id="UP000054560">
    <property type="component" value="Unassembled WGS sequence"/>
</dbReference>
<evidence type="ECO:0000256" key="1">
    <source>
        <dbReference type="SAM" id="MobiDB-lite"/>
    </source>
</evidence>
<reference evidence="2 3" key="1">
    <citation type="submission" date="2011-02" db="EMBL/GenBank/DDBJ databases">
        <title>The Genome Sequence of Sphaeroforma arctica JP610.</title>
        <authorList>
            <consortium name="The Broad Institute Genome Sequencing Platform"/>
            <person name="Russ C."/>
            <person name="Cuomo C."/>
            <person name="Young S.K."/>
            <person name="Zeng Q."/>
            <person name="Gargeya S."/>
            <person name="Alvarado L."/>
            <person name="Berlin A."/>
            <person name="Chapman S.B."/>
            <person name="Chen Z."/>
            <person name="Freedman E."/>
            <person name="Gellesch M."/>
            <person name="Goldberg J."/>
            <person name="Griggs A."/>
            <person name="Gujja S."/>
            <person name="Heilman E."/>
            <person name="Heiman D."/>
            <person name="Howarth C."/>
            <person name="Mehta T."/>
            <person name="Neiman D."/>
            <person name="Pearson M."/>
            <person name="Roberts A."/>
            <person name="Saif S."/>
            <person name="Shea T."/>
            <person name="Shenoy N."/>
            <person name="Sisk P."/>
            <person name="Stolte C."/>
            <person name="Sykes S."/>
            <person name="White J."/>
            <person name="Yandava C."/>
            <person name="Burger G."/>
            <person name="Gray M.W."/>
            <person name="Holland P.W.H."/>
            <person name="King N."/>
            <person name="Lang F.B.F."/>
            <person name="Roger A.J."/>
            <person name="Ruiz-Trillo I."/>
            <person name="Haas B."/>
            <person name="Nusbaum C."/>
            <person name="Birren B."/>
        </authorList>
    </citation>
    <scope>NUCLEOTIDE SEQUENCE [LARGE SCALE GENOMIC DNA]</scope>
    <source>
        <strain evidence="2 3">JP610</strain>
    </source>
</reference>
<feature type="non-terminal residue" evidence="2">
    <location>
        <position position="93"/>
    </location>
</feature>
<gene>
    <name evidence="2" type="ORF">SARC_14671</name>
</gene>
<evidence type="ECO:0000313" key="3">
    <source>
        <dbReference type="Proteomes" id="UP000054560"/>
    </source>
</evidence>
<feature type="non-terminal residue" evidence="2">
    <location>
        <position position="1"/>
    </location>
</feature>
<feature type="region of interest" description="Disordered" evidence="1">
    <location>
        <begin position="1"/>
        <end position="22"/>
    </location>
</feature>
<proteinExistence type="predicted"/>
<dbReference type="RefSeq" id="XP_014146672.1">
    <property type="nucleotide sequence ID" value="XM_014291197.1"/>
</dbReference>